<evidence type="ECO:0000313" key="1">
    <source>
        <dbReference type="EMBL" id="GAA2595863.1"/>
    </source>
</evidence>
<accession>A0ABN3PTX0</accession>
<reference evidence="1 2" key="1">
    <citation type="journal article" date="2019" name="Int. J. Syst. Evol. Microbiol.">
        <title>The Global Catalogue of Microorganisms (GCM) 10K type strain sequencing project: providing services to taxonomists for standard genome sequencing and annotation.</title>
        <authorList>
            <consortium name="The Broad Institute Genomics Platform"/>
            <consortium name="The Broad Institute Genome Sequencing Center for Infectious Disease"/>
            <person name="Wu L."/>
            <person name="Ma J."/>
        </authorList>
    </citation>
    <scope>NUCLEOTIDE SEQUENCE [LARGE SCALE GENOMIC DNA]</scope>
    <source>
        <strain evidence="1 2">JCM 16373</strain>
    </source>
</reference>
<gene>
    <name evidence="1" type="ORF">GCM10009863_06380</name>
</gene>
<keyword evidence="2" id="KW-1185">Reference proteome</keyword>
<dbReference type="EMBL" id="BAAARJ010000002">
    <property type="protein sequence ID" value="GAA2595863.1"/>
    <property type="molecule type" value="Genomic_DNA"/>
</dbReference>
<protein>
    <submittedName>
        <fullName evidence="1">Uncharacterized protein</fullName>
    </submittedName>
</protein>
<dbReference type="Proteomes" id="UP001501447">
    <property type="component" value="Unassembled WGS sequence"/>
</dbReference>
<name>A0ABN3PTX0_9ACTN</name>
<evidence type="ECO:0000313" key="2">
    <source>
        <dbReference type="Proteomes" id="UP001501447"/>
    </source>
</evidence>
<comment type="caution">
    <text evidence="1">The sequence shown here is derived from an EMBL/GenBank/DDBJ whole genome shotgun (WGS) entry which is preliminary data.</text>
</comment>
<sequence>MPVVVEGGQQQGLQVGGQAQAVEQVEKGVRAAELLLAAFQFGNEGLAKRCQLVHGHLRQAGPLVHQPKYLPELPAGQRPLNGFVTPCTVGYSRRGLSFRVQGA</sequence>
<proteinExistence type="predicted"/>
<organism evidence="1 2">
    <name type="scientific">Streptomyces axinellae</name>
    <dbReference type="NCBI Taxonomy" id="552788"/>
    <lineage>
        <taxon>Bacteria</taxon>
        <taxon>Bacillati</taxon>
        <taxon>Actinomycetota</taxon>
        <taxon>Actinomycetes</taxon>
        <taxon>Kitasatosporales</taxon>
        <taxon>Streptomycetaceae</taxon>
        <taxon>Streptomyces</taxon>
    </lineage>
</organism>